<dbReference type="PANTHER" id="PTHR42847">
    <property type="entry name" value="ALKANESULFONATE MONOOXYGENASE"/>
    <property type="match status" value="1"/>
</dbReference>
<dbReference type="CDD" id="cd01094">
    <property type="entry name" value="Alkanesulfonate_monoxygenase"/>
    <property type="match status" value="1"/>
</dbReference>
<dbReference type="SUPFAM" id="SSF51679">
    <property type="entry name" value="Bacterial luciferase-like"/>
    <property type="match status" value="1"/>
</dbReference>
<keyword evidence="7" id="KW-1185">Reference proteome</keyword>
<dbReference type="GO" id="GO:0008726">
    <property type="term" value="F:alkanesulfonate monooxygenase activity"/>
    <property type="evidence" value="ECO:0007669"/>
    <property type="project" value="TreeGrafter"/>
</dbReference>
<evidence type="ECO:0000256" key="3">
    <source>
        <dbReference type="ARBA" id="ARBA00023002"/>
    </source>
</evidence>
<dbReference type="PANTHER" id="PTHR42847:SF4">
    <property type="entry name" value="ALKANESULFONATE MONOOXYGENASE-RELATED"/>
    <property type="match status" value="1"/>
</dbReference>
<gene>
    <name evidence="6" type="ORF">HPT30_15955</name>
</gene>
<keyword evidence="1" id="KW-0285">Flavoprotein</keyword>
<dbReference type="GO" id="GO:0046306">
    <property type="term" value="P:alkanesulfonate catabolic process"/>
    <property type="evidence" value="ECO:0007669"/>
    <property type="project" value="TreeGrafter"/>
</dbReference>
<evidence type="ECO:0000313" key="6">
    <source>
        <dbReference type="EMBL" id="NUU61839.1"/>
    </source>
</evidence>
<proteinExistence type="predicted"/>
<organism evidence="6 7">
    <name type="scientific">Paenibacillus agri</name>
    <dbReference type="NCBI Taxonomy" id="2744309"/>
    <lineage>
        <taxon>Bacteria</taxon>
        <taxon>Bacillati</taxon>
        <taxon>Bacillota</taxon>
        <taxon>Bacilli</taxon>
        <taxon>Bacillales</taxon>
        <taxon>Paenibacillaceae</taxon>
        <taxon>Paenibacillus</taxon>
    </lineage>
</organism>
<keyword evidence="2" id="KW-0288">FMN</keyword>
<evidence type="ECO:0000259" key="5">
    <source>
        <dbReference type="Pfam" id="PF00296"/>
    </source>
</evidence>
<dbReference type="InterPro" id="IPR050172">
    <property type="entry name" value="SsuD_RutA_monooxygenase"/>
</dbReference>
<dbReference type="Gene3D" id="3.20.20.30">
    <property type="entry name" value="Luciferase-like domain"/>
    <property type="match status" value="1"/>
</dbReference>
<evidence type="ECO:0000256" key="4">
    <source>
        <dbReference type="ARBA" id="ARBA00023033"/>
    </source>
</evidence>
<evidence type="ECO:0000256" key="1">
    <source>
        <dbReference type="ARBA" id="ARBA00022630"/>
    </source>
</evidence>
<accession>A0A850EQ30</accession>
<comment type="caution">
    <text evidence="6">The sequence shown here is derived from an EMBL/GenBank/DDBJ whole genome shotgun (WGS) entry which is preliminary data.</text>
</comment>
<dbReference type="EMBL" id="JABWCS010000211">
    <property type="protein sequence ID" value="NUU61839.1"/>
    <property type="molecule type" value="Genomic_DNA"/>
</dbReference>
<dbReference type="AlphaFoldDB" id="A0A850EQ30"/>
<evidence type="ECO:0000256" key="2">
    <source>
        <dbReference type="ARBA" id="ARBA00022643"/>
    </source>
</evidence>
<name>A0A850EQ30_9BACL</name>
<protein>
    <submittedName>
        <fullName evidence="6">LLM class flavin-dependent oxidoreductase</fullName>
    </submittedName>
</protein>
<dbReference type="InterPro" id="IPR011251">
    <property type="entry name" value="Luciferase-like_dom"/>
</dbReference>
<dbReference type="RefSeq" id="WP_175372336.1">
    <property type="nucleotide sequence ID" value="NZ_JABWCS010000211.1"/>
</dbReference>
<dbReference type="Proteomes" id="UP000564806">
    <property type="component" value="Unassembled WGS sequence"/>
</dbReference>
<reference evidence="6" key="1">
    <citation type="submission" date="2020-06" db="EMBL/GenBank/DDBJ databases">
        <title>Paenibacillus sp. nov., isolated from soil.</title>
        <authorList>
            <person name="Seo Y.L."/>
        </authorList>
    </citation>
    <scope>NUCLEOTIDE SEQUENCE [LARGE SCALE GENOMIC DNA]</scope>
    <source>
        <strain evidence="6">JW14</strain>
    </source>
</reference>
<sequence>MTKGIDYNSVDFGIFLPITNGGWIISESEPRPDGSYLLNRAAAVIAEETGFDFIMSMAKWRGYGGTTNHWGTSLESMTMMAGLAEATSRVKVFATVHTLLYHPAVAAKMFATLDQISGGRVGMNVVSGSYAGEFRQMGTWPEHLDHDARYDLAREWMQVVKKLWTEERVNHKGEYFELIDCESNPKPLQQSPRPPIICAGQSEKGIGFTIEEGDACFIGGRDLDELAALSRRAKEMAAERGKTIKTYSMFGVLPANTQEEAEAKLKHFQDGADIEAIKGLLRSYGMDPDGRENVMQARAKNVFMNEMLVGNAEALAAQVRNIIEHTGIDGMMLTFSDYTEDVRYFGENVLPLLRKGEQ</sequence>
<evidence type="ECO:0000313" key="7">
    <source>
        <dbReference type="Proteomes" id="UP000564806"/>
    </source>
</evidence>
<dbReference type="InterPro" id="IPR036661">
    <property type="entry name" value="Luciferase-like_sf"/>
</dbReference>
<keyword evidence="4" id="KW-0503">Monooxygenase</keyword>
<feature type="domain" description="Luciferase-like" evidence="5">
    <location>
        <begin position="11"/>
        <end position="329"/>
    </location>
</feature>
<dbReference type="Pfam" id="PF00296">
    <property type="entry name" value="Bac_luciferase"/>
    <property type="match status" value="1"/>
</dbReference>
<keyword evidence="3" id="KW-0560">Oxidoreductase</keyword>